<dbReference type="AlphaFoldDB" id="A0AA35WW52"/>
<dbReference type="Proteomes" id="UP001174909">
    <property type="component" value="Unassembled WGS sequence"/>
</dbReference>
<dbReference type="Gene3D" id="3.40.190.10">
    <property type="entry name" value="Periplasmic binding protein-like II"/>
    <property type="match status" value="3"/>
</dbReference>
<dbReference type="SUPFAM" id="SSF53850">
    <property type="entry name" value="Periplasmic binding protein-like II"/>
    <property type="match status" value="1"/>
</dbReference>
<gene>
    <name evidence="2" type="ORF">GBAR_LOCUS20240</name>
</gene>
<dbReference type="PANTHER" id="PTHR30222">
    <property type="entry name" value="SPERMIDINE/PUTRESCINE-BINDING PERIPLASMIC PROTEIN"/>
    <property type="match status" value="1"/>
</dbReference>
<keyword evidence="1" id="KW-0732">Signal</keyword>
<accession>A0AA35WW52</accession>
<reference evidence="2" key="1">
    <citation type="submission" date="2023-03" db="EMBL/GenBank/DDBJ databases">
        <authorList>
            <person name="Steffen K."/>
            <person name="Cardenas P."/>
        </authorList>
    </citation>
    <scope>NUCLEOTIDE SEQUENCE</scope>
</reference>
<proteinExistence type="predicted"/>
<dbReference type="NCBIfam" id="TIGR01409">
    <property type="entry name" value="TAT_signal_seq"/>
    <property type="match status" value="1"/>
</dbReference>
<organism evidence="2 3">
    <name type="scientific">Geodia barretti</name>
    <name type="common">Barrett's horny sponge</name>
    <dbReference type="NCBI Taxonomy" id="519541"/>
    <lineage>
        <taxon>Eukaryota</taxon>
        <taxon>Metazoa</taxon>
        <taxon>Porifera</taxon>
        <taxon>Demospongiae</taxon>
        <taxon>Heteroscleromorpha</taxon>
        <taxon>Tetractinellida</taxon>
        <taxon>Astrophorina</taxon>
        <taxon>Geodiidae</taxon>
        <taxon>Geodia</taxon>
    </lineage>
</organism>
<evidence type="ECO:0000256" key="1">
    <source>
        <dbReference type="ARBA" id="ARBA00022729"/>
    </source>
</evidence>
<dbReference type="EMBL" id="CASHTH010002843">
    <property type="protein sequence ID" value="CAI8036068.1"/>
    <property type="molecule type" value="Genomic_DNA"/>
</dbReference>
<comment type="caution">
    <text evidence="2">The sequence shown here is derived from an EMBL/GenBank/DDBJ whole genome shotgun (WGS) entry which is preliminary data.</text>
</comment>
<dbReference type="InterPro" id="IPR019546">
    <property type="entry name" value="TAT_signal_bac_arc"/>
</dbReference>
<dbReference type="PROSITE" id="PS51318">
    <property type="entry name" value="TAT"/>
    <property type="match status" value="1"/>
</dbReference>
<sequence>MNSGNIFRSFSSSRRQFLKQSAALAAAVGVAPAALSAGAGSANAATGSAYANELWEKTKAELAGMSDIRMDLNLHSWEGYTEEPVLDPFSRQTGANVNPQMLISDPAAVNNLRGGGTSTWDVINLNNSWQRNQLFPEGLIVPLDKDKFAPLYDMNRYGPAGLAVNTDLVDPQTMESGGYMEMIEGAKGQYGILDYENWVIMHTCIASGFIPFREHTADEMAAFEENIFKLFENAKKVSDDQAALARDMITGEIIGTYPGSVYTVSAARLEGETQLVNVVPAEGPEETKTAERPMGQGGIVWIEVTSLVNNPDPTPLAEAFLIYCHTPEAAYKVAAKAPGTLNPVVQMGAPEVLSQFSQDELDAVHWGEDGSWLASLVDRCVDFDINPDYDAMHDLYTQAKRSRGA</sequence>
<name>A0AA35WW52_GEOBA</name>
<dbReference type="PANTHER" id="PTHR30222:SF17">
    <property type="entry name" value="SPERMIDINE_PUTRESCINE-BINDING PERIPLASMIC PROTEIN"/>
    <property type="match status" value="1"/>
</dbReference>
<protein>
    <recommendedName>
        <fullName evidence="4">Spermidine/putrescine ABC transporter substrate-binding protein</fullName>
    </recommendedName>
</protein>
<keyword evidence="3" id="KW-1185">Reference proteome</keyword>
<dbReference type="InterPro" id="IPR006311">
    <property type="entry name" value="TAT_signal"/>
</dbReference>
<evidence type="ECO:0008006" key="4">
    <source>
        <dbReference type="Google" id="ProtNLM"/>
    </source>
</evidence>
<evidence type="ECO:0000313" key="2">
    <source>
        <dbReference type="EMBL" id="CAI8036068.1"/>
    </source>
</evidence>
<evidence type="ECO:0000313" key="3">
    <source>
        <dbReference type="Proteomes" id="UP001174909"/>
    </source>
</evidence>